<dbReference type="Pfam" id="PF00067">
    <property type="entry name" value="p450"/>
    <property type="match status" value="1"/>
</dbReference>
<dbReference type="Proteomes" id="UP001165663">
    <property type="component" value="Unassembled WGS sequence"/>
</dbReference>
<comment type="caution">
    <text evidence="9">The sequence shown here is derived from an EMBL/GenBank/DDBJ whole genome shotgun (WGS) entry which is preliminary data.</text>
</comment>
<organism evidence="9 10">
    <name type="scientific">Mycobacterium kiyosense</name>
    <dbReference type="NCBI Taxonomy" id="2871094"/>
    <lineage>
        <taxon>Bacteria</taxon>
        <taxon>Bacillati</taxon>
        <taxon>Actinomycetota</taxon>
        <taxon>Actinomycetes</taxon>
        <taxon>Mycobacteriales</taxon>
        <taxon>Mycobacteriaceae</taxon>
        <taxon>Mycobacterium</taxon>
    </lineage>
</organism>
<evidence type="ECO:0000256" key="4">
    <source>
        <dbReference type="ARBA" id="ARBA00022723"/>
    </source>
</evidence>
<evidence type="ECO:0000256" key="1">
    <source>
        <dbReference type="ARBA" id="ARBA00001971"/>
    </source>
</evidence>
<comment type="cofactor">
    <cofactor evidence="1">
        <name>heme</name>
        <dbReference type="ChEBI" id="CHEBI:30413"/>
    </cofactor>
</comment>
<dbReference type="GO" id="GO:0016705">
    <property type="term" value="F:oxidoreductase activity, acting on paired donors, with incorporation or reduction of molecular oxygen"/>
    <property type="evidence" value="ECO:0007669"/>
    <property type="project" value="InterPro"/>
</dbReference>
<evidence type="ECO:0000256" key="3">
    <source>
        <dbReference type="ARBA" id="ARBA00022617"/>
    </source>
</evidence>
<dbReference type="InterPro" id="IPR036396">
    <property type="entry name" value="Cyt_P450_sf"/>
</dbReference>
<reference evidence="9" key="1">
    <citation type="submission" date="2022-07" db="EMBL/GenBank/DDBJ databases">
        <title>Mycobacterium kiyosense sp. nov., scotochromogenic slow-glowing species isolated from respiratory specimens.</title>
        <authorList>
            <person name="Fukano H."/>
            <person name="Kazumi Y."/>
            <person name="Sakagami N."/>
            <person name="Ato M."/>
            <person name="Mitarai S."/>
            <person name="Hoshino Y."/>
        </authorList>
    </citation>
    <scope>NUCLEOTIDE SEQUENCE</scope>
    <source>
        <strain evidence="9">SRL2020-028</strain>
    </source>
</reference>
<evidence type="ECO:0000256" key="5">
    <source>
        <dbReference type="ARBA" id="ARBA00023002"/>
    </source>
</evidence>
<dbReference type="PROSITE" id="PS00086">
    <property type="entry name" value="CYTOCHROME_P450"/>
    <property type="match status" value="1"/>
</dbReference>
<dbReference type="GO" id="GO:0020037">
    <property type="term" value="F:heme binding"/>
    <property type="evidence" value="ECO:0007669"/>
    <property type="project" value="InterPro"/>
</dbReference>
<dbReference type="AlphaFoldDB" id="A0AA37UZ40"/>
<dbReference type="SUPFAM" id="SSF48264">
    <property type="entry name" value="Cytochrome P450"/>
    <property type="match status" value="1"/>
</dbReference>
<accession>A0AA37UZ40</accession>
<evidence type="ECO:0000256" key="2">
    <source>
        <dbReference type="ARBA" id="ARBA00010617"/>
    </source>
</evidence>
<keyword evidence="3 8" id="KW-0349">Heme</keyword>
<evidence type="ECO:0000313" key="9">
    <source>
        <dbReference type="EMBL" id="GLB85336.1"/>
    </source>
</evidence>
<dbReference type="PRINTS" id="PR00385">
    <property type="entry name" value="P450"/>
</dbReference>
<evidence type="ECO:0000256" key="8">
    <source>
        <dbReference type="RuleBase" id="RU000461"/>
    </source>
</evidence>
<dbReference type="CDD" id="cd11030">
    <property type="entry name" value="CYP105-like"/>
    <property type="match status" value="1"/>
</dbReference>
<dbReference type="Gene3D" id="1.10.630.10">
    <property type="entry name" value="Cytochrome P450"/>
    <property type="match status" value="1"/>
</dbReference>
<dbReference type="InterPro" id="IPR002397">
    <property type="entry name" value="Cyt_P450_B"/>
</dbReference>
<dbReference type="PANTHER" id="PTHR46696:SF1">
    <property type="entry name" value="CYTOCHROME P450 YJIB-RELATED"/>
    <property type="match status" value="1"/>
</dbReference>
<dbReference type="GO" id="GO:0004497">
    <property type="term" value="F:monooxygenase activity"/>
    <property type="evidence" value="ECO:0007669"/>
    <property type="project" value="UniProtKB-KW"/>
</dbReference>
<proteinExistence type="inferred from homology"/>
<dbReference type="InterPro" id="IPR001128">
    <property type="entry name" value="Cyt_P450"/>
</dbReference>
<sequence length="414" mass="45766">MTLSDTLTDHTTDTNIPEYPMARAAGCPFAPPPDVMALAAARPLSRVRIWDGSTPWLITGYEQCRELFSDSRVSVDDRVPGFPHWNAGMLSTVHKRPRSVFTSDGEEHTRFRRMLSKPFTFRRVEALRPVIQQITDDHIDAMLAGPQPADIVTAIALPVPSLVISQLLGVPYEDAEMFQHHANVGLARYATGEDTVKGAMSLHKYLCQLVEAKMDNPAEDAVSDLAERVKAGELSVKEAAQLGTGLLIAGHETTANMLGLGVLALLRNPDQLPAIRDAEDPKIVANAVEELLRYLSIIQNGQRRVAVEDIPIAGEVIRAGEGIIIDLAPANWDAHAFTDPDRLYLHRSNADRNVAFGYGRHQCVGQQLARAEMQIVFRTLFQRVPTLELAVPLDDIPFKDDRLAYGVYELPVTW</sequence>
<comment type="similarity">
    <text evidence="2 8">Belongs to the cytochrome P450 family.</text>
</comment>
<gene>
    <name evidence="9" type="ORF">SRL2020028_45920</name>
</gene>
<dbReference type="EMBL" id="BRXE01000080">
    <property type="protein sequence ID" value="GLB85336.1"/>
    <property type="molecule type" value="Genomic_DNA"/>
</dbReference>
<keyword evidence="5 8" id="KW-0560">Oxidoreductase</keyword>
<evidence type="ECO:0000256" key="7">
    <source>
        <dbReference type="ARBA" id="ARBA00023033"/>
    </source>
</evidence>
<dbReference type="FunFam" id="1.10.630.10:FF:000018">
    <property type="entry name" value="Cytochrome P450 monooxygenase"/>
    <property type="match status" value="1"/>
</dbReference>
<protein>
    <submittedName>
        <fullName evidence="9">Cytochrome P450</fullName>
    </submittedName>
</protein>
<dbReference type="PRINTS" id="PR00359">
    <property type="entry name" value="BP450"/>
</dbReference>
<keyword evidence="7 8" id="KW-0503">Monooxygenase</keyword>
<evidence type="ECO:0000313" key="10">
    <source>
        <dbReference type="Proteomes" id="UP001165663"/>
    </source>
</evidence>
<evidence type="ECO:0000256" key="6">
    <source>
        <dbReference type="ARBA" id="ARBA00023004"/>
    </source>
</evidence>
<dbReference type="InterPro" id="IPR017972">
    <property type="entry name" value="Cyt_P450_CS"/>
</dbReference>
<name>A0AA37UZ40_9MYCO</name>
<dbReference type="PANTHER" id="PTHR46696">
    <property type="entry name" value="P450, PUTATIVE (EUROFUNG)-RELATED"/>
    <property type="match status" value="1"/>
</dbReference>
<dbReference type="GO" id="GO:0005506">
    <property type="term" value="F:iron ion binding"/>
    <property type="evidence" value="ECO:0007669"/>
    <property type="project" value="InterPro"/>
</dbReference>
<keyword evidence="6 8" id="KW-0408">Iron</keyword>
<keyword evidence="4 8" id="KW-0479">Metal-binding</keyword>